<dbReference type="GO" id="GO:0004519">
    <property type="term" value="F:endonuclease activity"/>
    <property type="evidence" value="ECO:0007669"/>
    <property type="project" value="UniProtKB-KW"/>
</dbReference>
<keyword evidence="2" id="KW-0540">Nuclease</keyword>
<dbReference type="PANTHER" id="PTHR36558">
    <property type="entry name" value="GLR1098 PROTEIN"/>
    <property type="match status" value="1"/>
</dbReference>
<dbReference type="InterPro" id="IPR008538">
    <property type="entry name" value="Uma2"/>
</dbReference>
<dbReference type="SUPFAM" id="SSF52980">
    <property type="entry name" value="Restriction endonuclease-like"/>
    <property type="match status" value="1"/>
</dbReference>
<dbReference type="Proteomes" id="UP000199446">
    <property type="component" value="Unassembled WGS sequence"/>
</dbReference>
<name>A0A1G7GAY3_9DEIN</name>
<accession>A0A1G7GAY3</accession>
<dbReference type="CDD" id="cd06260">
    <property type="entry name" value="DUF820-like"/>
    <property type="match status" value="1"/>
</dbReference>
<dbReference type="InterPro" id="IPR012296">
    <property type="entry name" value="Nuclease_put_TT1808"/>
</dbReference>
<evidence type="ECO:0000313" key="2">
    <source>
        <dbReference type="EMBL" id="SDE85286.1"/>
    </source>
</evidence>
<dbReference type="AlphaFoldDB" id="A0A1G7GAY3"/>
<protein>
    <submittedName>
        <fullName evidence="2">Endonuclease, Uma2 family (Restriction endonuclease fold)</fullName>
    </submittedName>
</protein>
<evidence type="ECO:0000313" key="3">
    <source>
        <dbReference type="Proteomes" id="UP000199446"/>
    </source>
</evidence>
<feature type="domain" description="Putative restriction endonuclease" evidence="1">
    <location>
        <begin position="17"/>
        <end position="165"/>
    </location>
</feature>
<keyword evidence="2" id="KW-0255">Endonuclease</keyword>
<dbReference type="EMBL" id="FNBC01000013">
    <property type="protein sequence ID" value="SDE85286.1"/>
    <property type="molecule type" value="Genomic_DNA"/>
</dbReference>
<keyword evidence="2" id="KW-0378">Hydrolase</keyword>
<dbReference type="Gene3D" id="3.90.1570.10">
    <property type="entry name" value="tt1808, chain A"/>
    <property type="match status" value="1"/>
</dbReference>
<dbReference type="PANTHER" id="PTHR36558:SF1">
    <property type="entry name" value="RESTRICTION ENDONUCLEASE DOMAIN-CONTAINING PROTEIN-RELATED"/>
    <property type="match status" value="1"/>
</dbReference>
<keyword evidence="3" id="KW-1185">Reference proteome</keyword>
<proteinExistence type="predicted"/>
<sequence length="191" mass="21146">MGVMGEPARLRRLSPEAYLEEEARSPMKRELVEGVPYAMAGASRAHNLLVGNLHYLLYPLARRKGCRLYVADMKLRVGEATFYYPDLMVVCAPPPENPFYEEAPCLVVEVLSPSTEGIDRREKLGRYLALPSLEGYLLVDTTARRAELYRKESGEVLYEAFVGGEVPLPCLGGALPLEAVYAGVELEARPG</sequence>
<evidence type="ECO:0000259" key="1">
    <source>
        <dbReference type="Pfam" id="PF05685"/>
    </source>
</evidence>
<organism evidence="2 3">
    <name type="scientific">Thermus arciformis</name>
    <dbReference type="NCBI Taxonomy" id="482827"/>
    <lineage>
        <taxon>Bacteria</taxon>
        <taxon>Thermotogati</taxon>
        <taxon>Deinococcota</taxon>
        <taxon>Deinococci</taxon>
        <taxon>Thermales</taxon>
        <taxon>Thermaceae</taxon>
        <taxon>Thermus</taxon>
    </lineage>
</organism>
<dbReference type="Pfam" id="PF05685">
    <property type="entry name" value="Uma2"/>
    <property type="match status" value="1"/>
</dbReference>
<gene>
    <name evidence="2" type="ORF">SAMN04488243_11327</name>
</gene>
<dbReference type="STRING" id="482827.SAMN04488243_11327"/>
<dbReference type="InterPro" id="IPR011335">
    <property type="entry name" value="Restrct_endonuc-II-like"/>
</dbReference>
<reference evidence="3" key="1">
    <citation type="submission" date="2016-10" db="EMBL/GenBank/DDBJ databases">
        <authorList>
            <person name="Varghese N."/>
            <person name="Submissions S."/>
        </authorList>
    </citation>
    <scope>NUCLEOTIDE SEQUENCE [LARGE SCALE GENOMIC DNA]</scope>
    <source>
        <strain evidence="3">CGMCC 1.6992</strain>
    </source>
</reference>